<evidence type="ECO:0000313" key="2">
    <source>
        <dbReference type="Proteomes" id="UP000243217"/>
    </source>
</evidence>
<dbReference type="Pfam" id="PF14114">
    <property type="entry name" value="DUF4286"/>
    <property type="match status" value="1"/>
</dbReference>
<reference evidence="1 2" key="1">
    <citation type="journal article" date="2014" name="Genome Biol. Evol.">
        <title>The secreted proteins of Achlya hypogyna and Thraustotheca clavata identify the ancestral oomycete secretome and reveal gene acquisitions by horizontal gene transfer.</title>
        <authorList>
            <person name="Misner I."/>
            <person name="Blouin N."/>
            <person name="Leonard G."/>
            <person name="Richards T.A."/>
            <person name="Lane C.E."/>
        </authorList>
    </citation>
    <scope>NUCLEOTIDE SEQUENCE [LARGE SCALE GENOMIC DNA]</scope>
    <source>
        <strain evidence="1 2">ATCC 34112</strain>
    </source>
</reference>
<accession>A0A1V9YI28</accession>
<organism evidence="1 2">
    <name type="scientific">Thraustotheca clavata</name>
    <dbReference type="NCBI Taxonomy" id="74557"/>
    <lineage>
        <taxon>Eukaryota</taxon>
        <taxon>Sar</taxon>
        <taxon>Stramenopiles</taxon>
        <taxon>Oomycota</taxon>
        <taxon>Saprolegniomycetes</taxon>
        <taxon>Saprolegniales</taxon>
        <taxon>Achlyaceae</taxon>
        <taxon>Thraustotheca</taxon>
    </lineage>
</organism>
<dbReference type="OrthoDB" id="76210at2759"/>
<name>A0A1V9YI28_9STRA</name>
<protein>
    <submittedName>
        <fullName evidence="1">Uncharacterized protein</fullName>
    </submittedName>
</protein>
<dbReference type="EMBL" id="JNBS01003768">
    <property type="protein sequence ID" value="OQR85383.1"/>
    <property type="molecule type" value="Genomic_DNA"/>
</dbReference>
<dbReference type="Proteomes" id="UP000243217">
    <property type="component" value="Unassembled WGS sequence"/>
</dbReference>
<comment type="caution">
    <text evidence="1">The sequence shown here is derived from an EMBL/GenBank/DDBJ whole genome shotgun (WGS) entry which is preliminary data.</text>
</comment>
<keyword evidence="2" id="KW-1185">Reference proteome</keyword>
<dbReference type="AlphaFoldDB" id="A0A1V9YI28"/>
<proteinExistence type="predicted"/>
<evidence type="ECO:0000313" key="1">
    <source>
        <dbReference type="EMBL" id="OQR85383.1"/>
    </source>
</evidence>
<sequence>MPIIYEVTNYCDPNAVKTLLEYMTNGHLQDMINTGCFTLAEFEQCSPTQFRSRYTTENQQFIDKYLAEHATSMREDFQKHVPRGVRCERAFFHVVAKFQRA</sequence>
<dbReference type="InterPro" id="IPR025563">
    <property type="entry name" value="DUF4286"/>
</dbReference>
<gene>
    <name evidence="1" type="ORF">THRCLA_23033</name>
</gene>